<dbReference type="InterPro" id="IPR002347">
    <property type="entry name" value="SDR_fam"/>
</dbReference>
<protein>
    <submittedName>
        <fullName evidence="2">SDR family oxidoreductase</fullName>
    </submittedName>
</protein>
<organism evidence="2 3">
    <name type="scientific">Pseudooceanicola sediminis</name>
    <dbReference type="NCBI Taxonomy" id="2211117"/>
    <lineage>
        <taxon>Bacteria</taxon>
        <taxon>Pseudomonadati</taxon>
        <taxon>Pseudomonadota</taxon>
        <taxon>Alphaproteobacteria</taxon>
        <taxon>Rhodobacterales</taxon>
        <taxon>Paracoccaceae</taxon>
        <taxon>Pseudooceanicola</taxon>
    </lineage>
</organism>
<dbReference type="AlphaFoldDB" id="A0A399IX00"/>
<dbReference type="SUPFAM" id="SSF51735">
    <property type="entry name" value="NAD(P)-binding Rossmann-fold domains"/>
    <property type="match status" value="1"/>
</dbReference>
<sequence length="260" mass="26944">MQIDLSGKHALVTGSTGGIGYGIASRLAECGARVTLNGRSEDSVQQAVDALQSALPDAALGGIAADLSVPEACDALLSHLGPVDILINNAGIFGPQDFFEAEDSLWQKYWDVNVMGGVRLSRALTPGMVDRGWGRVLFLGSESAFNIPADMIHYGVTKAAYVALARGLAKRLAGTGVTVNSLLPGPTLSDGMTEGLNPEAGQSVEDAARDFVMQNRPSSIIQRAATVEEVANMALYAVSPLSSATTGASLRVDGGVVDTL</sequence>
<comment type="caution">
    <text evidence="2">The sequence shown here is derived from an EMBL/GenBank/DDBJ whole genome shotgun (WGS) entry which is preliminary data.</text>
</comment>
<evidence type="ECO:0000313" key="2">
    <source>
        <dbReference type="EMBL" id="RII37665.1"/>
    </source>
</evidence>
<dbReference type="Pfam" id="PF13561">
    <property type="entry name" value="adh_short_C2"/>
    <property type="match status" value="1"/>
</dbReference>
<accession>A0A399IX00</accession>
<dbReference type="InterPro" id="IPR050259">
    <property type="entry name" value="SDR"/>
</dbReference>
<dbReference type="Gene3D" id="3.40.50.720">
    <property type="entry name" value="NAD(P)-binding Rossmann-like Domain"/>
    <property type="match status" value="1"/>
</dbReference>
<dbReference type="PANTHER" id="PTHR42879">
    <property type="entry name" value="3-OXOACYL-(ACYL-CARRIER-PROTEIN) REDUCTASE"/>
    <property type="match status" value="1"/>
</dbReference>
<proteinExistence type="inferred from homology"/>
<gene>
    <name evidence="2" type="ORF">DL237_16160</name>
</gene>
<dbReference type="RefSeq" id="WP_119400126.1">
    <property type="nucleotide sequence ID" value="NZ_QWJJ01000015.1"/>
</dbReference>
<dbReference type="OrthoDB" id="9793325at2"/>
<evidence type="ECO:0000313" key="3">
    <source>
        <dbReference type="Proteomes" id="UP000265848"/>
    </source>
</evidence>
<dbReference type="CDD" id="cd05233">
    <property type="entry name" value="SDR_c"/>
    <property type="match status" value="1"/>
</dbReference>
<dbReference type="Proteomes" id="UP000265848">
    <property type="component" value="Unassembled WGS sequence"/>
</dbReference>
<dbReference type="EMBL" id="QWJJ01000015">
    <property type="protein sequence ID" value="RII37665.1"/>
    <property type="molecule type" value="Genomic_DNA"/>
</dbReference>
<comment type="similarity">
    <text evidence="1">Belongs to the short-chain dehydrogenases/reductases (SDR) family.</text>
</comment>
<keyword evidence="3" id="KW-1185">Reference proteome</keyword>
<dbReference type="PRINTS" id="PR00080">
    <property type="entry name" value="SDRFAMILY"/>
</dbReference>
<reference evidence="2 3" key="1">
    <citation type="submission" date="2018-08" db="EMBL/GenBank/DDBJ databases">
        <title>Pseudooceanicola sediminis CY03 in the family Rhodobacteracea.</title>
        <authorList>
            <person name="Zhang Y.-J."/>
        </authorList>
    </citation>
    <scope>NUCLEOTIDE SEQUENCE [LARGE SCALE GENOMIC DNA]</scope>
    <source>
        <strain evidence="2 3">CY03</strain>
    </source>
</reference>
<name>A0A399IX00_9RHOB</name>
<dbReference type="FunFam" id="3.40.50.720:FF:000084">
    <property type="entry name" value="Short-chain dehydrogenase reductase"/>
    <property type="match status" value="1"/>
</dbReference>
<evidence type="ECO:0000256" key="1">
    <source>
        <dbReference type="ARBA" id="ARBA00006484"/>
    </source>
</evidence>
<dbReference type="PRINTS" id="PR00081">
    <property type="entry name" value="GDHRDH"/>
</dbReference>
<dbReference type="InterPro" id="IPR036291">
    <property type="entry name" value="NAD(P)-bd_dom_sf"/>
</dbReference>